<protein>
    <recommendedName>
        <fullName evidence="13">Tetratricopeptide repeat protein</fullName>
    </recommendedName>
</protein>
<keyword evidence="2" id="KW-1134">Transmembrane beta strand</keyword>
<evidence type="ECO:0000256" key="3">
    <source>
        <dbReference type="ARBA" id="ARBA00022692"/>
    </source>
</evidence>
<feature type="domain" description="Surface lipoprotein assembly modifier C-terminal" evidence="9">
    <location>
        <begin position="180"/>
        <end position="488"/>
    </location>
</feature>
<comment type="subcellular location">
    <subcellularLocation>
        <location evidence="1">Cell outer membrane</location>
        <topology evidence="1">Multi-pass membrane protein</topology>
    </subcellularLocation>
</comment>
<dbReference type="AlphaFoldDB" id="A0A9W5INR5"/>
<keyword evidence="4 8" id="KW-0732">Signal</keyword>
<feature type="signal peptide" evidence="8">
    <location>
        <begin position="1"/>
        <end position="19"/>
    </location>
</feature>
<evidence type="ECO:0000256" key="1">
    <source>
        <dbReference type="ARBA" id="ARBA00004571"/>
    </source>
</evidence>
<evidence type="ECO:0000313" key="12">
    <source>
        <dbReference type="Proteomes" id="UP000004621"/>
    </source>
</evidence>
<feature type="chain" id="PRO_5040809883" description="Tetratricopeptide repeat protein" evidence="8">
    <location>
        <begin position="20"/>
        <end position="488"/>
    </location>
</feature>
<dbReference type="GO" id="GO:0009279">
    <property type="term" value="C:cell outer membrane"/>
    <property type="evidence" value="ECO:0007669"/>
    <property type="project" value="UniProtKB-SubCell"/>
</dbReference>
<dbReference type="EMBL" id="ACEO02000015">
    <property type="protein sequence ID" value="EFC51069.1"/>
    <property type="molecule type" value="Genomic_DNA"/>
</dbReference>
<dbReference type="Pfam" id="PF04575">
    <property type="entry name" value="SlipAM"/>
    <property type="match status" value="1"/>
</dbReference>
<evidence type="ECO:0000256" key="4">
    <source>
        <dbReference type="ARBA" id="ARBA00022729"/>
    </source>
</evidence>
<reference evidence="11 12" key="1">
    <citation type="submission" date="2010-01" db="EMBL/GenBank/DDBJ databases">
        <authorList>
            <person name="Weinstock G."/>
            <person name="Sodergren E."/>
            <person name="Clifton S."/>
            <person name="Fulton L."/>
            <person name="Fulton B."/>
            <person name="Courtney L."/>
            <person name="Fronick C."/>
            <person name="Harrison M."/>
            <person name="Strong C."/>
            <person name="Farmer C."/>
            <person name="Delahaunty K."/>
            <person name="Markovic C."/>
            <person name="Hall O."/>
            <person name="Minx P."/>
            <person name="Tomlinson C."/>
            <person name="Mitreva M."/>
            <person name="Nelson J."/>
            <person name="Hou S."/>
            <person name="Wollam A."/>
            <person name="Pepin K.H."/>
            <person name="Johnson M."/>
            <person name="Bhonagiri V."/>
            <person name="Nash W.E."/>
            <person name="Warren W."/>
            <person name="Chinwalla A."/>
            <person name="Mardis E.R."/>
            <person name="Wilson R.K."/>
        </authorList>
    </citation>
    <scope>NUCLEOTIDE SEQUENCE [LARGE SCALE GENOMIC DNA]</scope>
    <source>
        <strain evidence="11 12">NJ9703</strain>
    </source>
</reference>
<evidence type="ECO:0000256" key="8">
    <source>
        <dbReference type="SAM" id="SignalP"/>
    </source>
</evidence>
<keyword evidence="5" id="KW-0472">Membrane</keyword>
<sequence>MKRLLLLPFFISLLPHAFADDREDRFMQLKQGTELRRAQQERNEADNTVIEFGAGEVQDGEDLALSLMKAVNAQNEEETARLLDIYRRQDDYDPDIVLFAEANQAVFCDDLKAALAKYRELYRKNPEFLRGRLDLARLLFIDKQNKESAALFDGIDIPEVPAVNEKIKVFADALKKRDAWSGSVSFGAGYDTNLNQSSGATVVRNQTSCGFDSNGQPILDGDGMLSCRNERLDAYAPDALKNRMWVYEANLSRRISLNGHHGLQLGGYTWGRLYPGNREYSEHNINVSPAYSFQSKDHSFSIGPQVQYEWSGGKLRDSSAGISTAYSRTFSDQASLGVQLDHKYDRYRGELKHFNGPQTLLFTTAIYALPKDWLVFGGYDYLRKNSREKVDSYRRHGLRTGVNKRFESGIDATFQAIWRKTAYQDYHAWLETRRRDFERTYQLDIKFDRPFLRSFVPVLTVKHTENKSSSWLNRYKRNEFLIKIEHRF</sequence>
<accession>A0A9W5INR5</accession>
<feature type="domain" description="Surface lipoprotein assembly modifier N-terminal TPR repeats region" evidence="10">
    <location>
        <begin position="61"/>
        <end position="150"/>
    </location>
</feature>
<organism evidence="11 12">
    <name type="scientific">Neisseria subflava NJ9703</name>
    <dbReference type="NCBI Taxonomy" id="546268"/>
    <lineage>
        <taxon>Bacteria</taxon>
        <taxon>Pseudomonadati</taxon>
        <taxon>Pseudomonadota</taxon>
        <taxon>Betaproteobacteria</taxon>
        <taxon>Neisseriales</taxon>
        <taxon>Neisseriaceae</taxon>
        <taxon>Neisseria</taxon>
    </lineage>
</organism>
<evidence type="ECO:0000259" key="10">
    <source>
        <dbReference type="Pfam" id="PF24575"/>
    </source>
</evidence>
<dbReference type="Proteomes" id="UP000004621">
    <property type="component" value="Unassembled WGS sequence"/>
</dbReference>
<dbReference type="RefSeq" id="WP_004521012.1">
    <property type="nucleotide sequence ID" value="NZ_ACEO02000015.1"/>
</dbReference>
<evidence type="ECO:0000256" key="5">
    <source>
        <dbReference type="ARBA" id="ARBA00023136"/>
    </source>
</evidence>
<keyword evidence="3" id="KW-0812">Transmembrane</keyword>
<evidence type="ECO:0000256" key="6">
    <source>
        <dbReference type="ARBA" id="ARBA00023237"/>
    </source>
</evidence>
<comment type="similarity">
    <text evidence="7">Belongs to the Slam family.</text>
</comment>
<dbReference type="InterPro" id="IPR057556">
    <property type="entry name" value="TPR_Slam"/>
</dbReference>
<evidence type="ECO:0000259" key="9">
    <source>
        <dbReference type="Pfam" id="PF04575"/>
    </source>
</evidence>
<name>A0A9W5INR5_NEISU</name>
<evidence type="ECO:0008006" key="13">
    <source>
        <dbReference type="Google" id="ProtNLM"/>
    </source>
</evidence>
<gene>
    <name evidence="11" type="ORF">NEISUBOT_05499</name>
</gene>
<evidence type="ECO:0000256" key="2">
    <source>
        <dbReference type="ARBA" id="ARBA00022452"/>
    </source>
</evidence>
<evidence type="ECO:0000313" key="11">
    <source>
        <dbReference type="EMBL" id="EFC51069.1"/>
    </source>
</evidence>
<dbReference type="Pfam" id="PF24575">
    <property type="entry name" value="TPR_Slam"/>
    <property type="match status" value="1"/>
</dbReference>
<proteinExistence type="inferred from homology"/>
<dbReference type="InterPro" id="IPR007655">
    <property type="entry name" value="Slam_C"/>
</dbReference>
<comment type="caution">
    <text evidence="11">The sequence shown here is derived from an EMBL/GenBank/DDBJ whole genome shotgun (WGS) entry which is preliminary data.</text>
</comment>
<keyword evidence="6" id="KW-0998">Cell outer membrane</keyword>
<evidence type="ECO:0000256" key="7">
    <source>
        <dbReference type="ARBA" id="ARBA00023609"/>
    </source>
</evidence>